<dbReference type="Pfam" id="PF13662">
    <property type="entry name" value="Toprim_4"/>
    <property type="match status" value="1"/>
</dbReference>
<sequence>MEDTEKYLIHAAITADGIVERSDVVGAIFGQTEGLLGDDLDLRDLQQSSKVGRIDVEIDSQNGQSFGTVTIASSLDRVKTAILAASLETITRVGPCRATVEVTDIEDVREAKRREVVERAKELLSESFDESVISSTEILEEVKESVRIEDISEYEDLPAGPHVADSDAVVVVEGRADVLTLLSYGIKNAIAVEGTNVPDVVADLTAERTTTAFFDGDRGGELILRELTQVGDVDYVAFAPKGRSVEDLKRHEVFAALRDKEPIESFEGEEAVPNGETTESVADGDHPDPLRGSPTTESAAPQSDGSESQSETERDHVTDSGLPPTGDASAAADSSTTPPACSGGTTARDAADGRAGDDAAPSAGSDDPNASPSDPTETDVDVGTSSVADAEAAEETAAETAEGTPSADVTPDADETDADDGARPGADGESVDAERGADGESDATPDDGSEAAPDGSETDGAEEDGADESAAETERPRSLRDHVREVIDGETGAIRLLDDEFGTLAERPVEDAFDAIAEADPAPYAAVVDGEFTQRLLDVAAQRGVDHAVATSTGEFVKKPIGTRLLTADQLAKSVAS</sequence>
<keyword evidence="1 9" id="KW-0240">DNA-directed RNA polymerase</keyword>
<dbReference type="SMART" id="SM00493">
    <property type="entry name" value="TOPRIM"/>
    <property type="match status" value="1"/>
</dbReference>
<dbReference type="AlphaFoldDB" id="A0ABD6DVE9"/>
<keyword evidence="8 9" id="KW-0804">Transcription</keyword>
<keyword evidence="7" id="KW-0460">Magnesium</keyword>
<evidence type="ECO:0000256" key="2">
    <source>
        <dbReference type="ARBA" id="ARBA00022515"/>
    </source>
</evidence>
<gene>
    <name evidence="9 12" type="primary">dnaG</name>
    <name evidence="12" type="ORF">ACFSAS_06180</name>
</gene>
<feature type="compositionally biased region" description="Low complexity" evidence="10">
    <location>
        <begin position="358"/>
        <end position="375"/>
    </location>
</feature>
<evidence type="ECO:0000259" key="11">
    <source>
        <dbReference type="PROSITE" id="PS50880"/>
    </source>
</evidence>
<keyword evidence="2 9" id="KW-0639">Primosome</keyword>
<dbReference type="GO" id="GO:0046872">
    <property type="term" value="F:metal ion binding"/>
    <property type="evidence" value="ECO:0007669"/>
    <property type="project" value="UniProtKB-KW"/>
</dbReference>
<dbReference type="GO" id="GO:0006269">
    <property type="term" value="P:DNA replication, synthesis of primer"/>
    <property type="evidence" value="ECO:0007669"/>
    <property type="project" value="UniProtKB-UniRule"/>
</dbReference>
<dbReference type="GO" id="GO:0003899">
    <property type="term" value="F:DNA-directed RNA polymerase activity"/>
    <property type="evidence" value="ECO:0007669"/>
    <property type="project" value="UniProtKB-UniRule"/>
</dbReference>
<feature type="compositionally biased region" description="Polar residues" evidence="10">
    <location>
        <begin position="293"/>
        <end position="309"/>
    </location>
</feature>
<evidence type="ECO:0000256" key="9">
    <source>
        <dbReference type="HAMAP-Rule" id="MF_00007"/>
    </source>
</evidence>
<evidence type="ECO:0000256" key="8">
    <source>
        <dbReference type="ARBA" id="ARBA00023163"/>
    </source>
</evidence>
<dbReference type="PANTHER" id="PTHR30313:SF2">
    <property type="entry name" value="DNA PRIMASE"/>
    <property type="match status" value="1"/>
</dbReference>
<dbReference type="PANTHER" id="PTHR30313">
    <property type="entry name" value="DNA PRIMASE"/>
    <property type="match status" value="1"/>
</dbReference>
<evidence type="ECO:0000313" key="12">
    <source>
        <dbReference type="EMBL" id="MFD1685200.1"/>
    </source>
</evidence>
<evidence type="ECO:0000256" key="3">
    <source>
        <dbReference type="ARBA" id="ARBA00022679"/>
    </source>
</evidence>
<dbReference type="GO" id="GO:0000428">
    <property type="term" value="C:DNA-directed RNA polymerase complex"/>
    <property type="evidence" value="ECO:0007669"/>
    <property type="project" value="UniProtKB-KW"/>
</dbReference>
<reference evidence="12 13" key="1">
    <citation type="journal article" date="2019" name="Int. J. Syst. Evol. Microbiol.">
        <title>The Global Catalogue of Microorganisms (GCM) 10K type strain sequencing project: providing services to taxonomists for standard genome sequencing and annotation.</title>
        <authorList>
            <consortium name="The Broad Institute Genomics Platform"/>
            <consortium name="The Broad Institute Genome Sequencing Center for Infectious Disease"/>
            <person name="Wu L."/>
            <person name="Ma J."/>
        </authorList>
    </citation>
    <scope>NUCLEOTIDE SEQUENCE [LARGE SCALE GENOMIC DNA]</scope>
    <source>
        <strain evidence="12 13">CGMCC 1.10387</strain>
    </source>
</reference>
<comment type="caution">
    <text evidence="12">The sequence shown here is derived from an EMBL/GenBank/DDBJ whole genome shotgun (WGS) entry which is preliminary data.</text>
</comment>
<dbReference type="InterPro" id="IPR020607">
    <property type="entry name" value="Primase_DnaG_arc"/>
</dbReference>
<dbReference type="Proteomes" id="UP001597092">
    <property type="component" value="Unassembled WGS sequence"/>
</dbReference>
<comment type="similarity">
    <text evidence="9">Belongs to the archaeal DnaG primase family.</text>
</comment>
<feature type="domain" description="Toprim" evidence="11">
    <location>
        <begin position="167"/>
        <end position="253"/>
    </location>
</feature>
<name>A0ABD6DVE9_9EURY</name>
<dbReference type="EMBL" id="JBHUDP010000002">
    <property type="protein sequence ID" value="MFD1685200.1"/>
    <property type="molecule type" value="Genomic_DNA"/>
</dbReference>
<dbReference type="SUPFAM" id="SSF56731">
    <property type="entry name" value="DNA primase core"/>
    <property type="match status" value="1"/>
</dbReference>
<dbReference type="HAMAP" id="MF_00007">
    <property type="entry name" value="DNA_primase_DnaG_arc"/>
    <property type="match status" value="1"/>
</dbReference>
<dbReference type="InterPro" id="IPR050219">
    <property type="entry name" value="DnaG_primase"/>
</dbReference>
<dbReference type="Gene3D" id="3.40.1360.10">
    <property type="match status" value="1"/>
</dbReference>
<dbReference type="InterPro" id="IPR034154">
    <property type="entry name" value="TOPRIM_DnaG/twinkle"/>
</dbReference>
<evidence type="ECO:0000256" key="10">
    <source>
        <dbReference type="SAM" id="MobiDB-lite"/>
    </source>
</evidence>
<dbReference type="PROSITE" id="PS50880">
    <property type="entry name" value="TOPRIM"/>
    <property type="match status" value="1"/>
</dbReference>
<comment type="catalytic activity">
    <reaction evidence="9">
        <text>ssDNA + n NTP = ssDNA/pppN(pN)n-1 hybrid + (n-1) diphosphate.</text>
        <dbReference type="EC" id="2.7.7.101"/>
    </reaction>
</comment>
<keyword evidence="4 9" id="KW-0548">Nucleotidyltransferase</keyword>
<comment type="function">
    <text evidence="9">RNA polymerase that catalyzes the synthesis of short RNA molecules used as primers for DNA polymerase during DNA replication.</text>
</comment>
<feature type="region of interest" description="Disordered" evidence="10">
    <location>
        <begin position="261"/>
        <end position="484"/>
    </location>
</feature>
<evidence type="ECO:0000256" key="6">
    <source>
        <dbReference type="ARBA" id="ARBA00022723"/>
    </source>
</evidence>
<dbReference type="InterPro" id="IPR006171">
    <property type="entry name" value="TOPRIM_dom"/>
</dbReference>
<evidence type="ECO:0000256" key="4">
    <source>
        <dbReference type="ARBA" id="ARBA00022695"/>
    </source>
</evidence>
<evidence type="ECO:0000313" key="13">
    <source>
        <dbReference type="Proteomes" id="UP001597092"/>
    </source>
</evidence>
<organism evidence="12 13">
    <name type="scientific">Halobellus litoreus</name>
    <dbReference type="NCBI Taxonomy" id="755310"/>
    <lineage>
        <taxon>Archaea</taxon>
        <taxon>Methanobacteriati</taxon>
        <taxon>Methanobacteriota</taxon>
        <taxon>Stenosarchaea group</taxon>
        <taxon>Halobacteria</taxon>
        <taxon>Halobacteriales</taxon>
        <taxon>Haloferacaceae</taxon>
        <taxon>Halobellus</taxon>
    </lineage>
</organism>
<feature type="compositionally biased region" description="Acidic residues" evidence="10">
    <location>
        <begin position="456"/>
        <end position="471"/>
    </location>
</feature>
<feature type="compositionally biased region" description="Basic and acidic residues" evidence="10">
    <location>
        <begin position="472"/>
        <end position="484"/>
    </location>
</feature>
<feature type="compositionally biased region" description="Acidic residues" evidence="10">
    <location>
        <begin position="439"/>
        <end position="449"/>
    </location>
</feature>
<evidence type="ECO:0000256" key="5">
    <source>
        <dbReference type="ARBA" id="ARBA00022705"/>
    </source>
</evidence>
<comment type="subunit">
    <text evidence="9">Forms a ternary complex with MCM helicase and DNA.</text>
</comment>
<dbReference type="EC" id="2.7.7.101" evidence="9"/>
<evidence type="ECO:0000256" key="1">
    <source>
        <dbReference type="ARBA" id="ARBA00022478"/>
    </source>
</evidence>
<dbReference type="GO" id="GO:1990077">
    <property type="term" value="C:primosome complex"/>
    <property type="evidence" value="ECO:0007669"/>
    <property type="project" value="UniProtKB-KW"/>
</dbReference>
<protein>
    <recommendedName>
        <fullName evidence="9">DNA primase DnaG</fullName>
        <ecNumber evidence="9">2.7.7.101</ecNumber>
    </recommendedName>
</protein>
<dbReference type="NCBIfam" id="NF003108">
    <property type="entry name" value="PRK04031.1-1"/>
    <property type="match status" value="1"/>
</dbReference>
<keyword evidence="3 9" id="KW-0808">Transferase</keyword>
<accession>A0ABD6DVE9</accession>
<keyword evidence="5 9" id="KW-0235">DNA replication</keyword>
<dbReference type="CDD" id="cd01029">
    <property type="entry name" value="TOPRIM_primases"/>
    <property type="match status" value="1"/>
</dbReference>
<dbReference type="RefSeq" id="WP_256306841.1">
    <property type="nucleotide sequence ID" value="NZ_JANHAW010000001.1"/>
</dbReference>
<evidence type="ECO:0000256" key="7">
    <source>
        <dbReference type="ARBA" id="ARBA00022842"/>
    </source>
</evidence>
<proteinExistence type="inferred from homology"/>
<keyword evidence="13" id="KW-1185">Reference proteome</keyword>
<keyword evidence="6" id="KW-0479">Metal-binding</keyword>
<feature type="compositionally biased region" description="Low complexity" evidence="10">
    <location>
        <begin position="323"/>
        <end position="348"/>
    </location>
</feature>